<keyword evidence="2" id="KW-1185">Reference proteome</keyword>
<name>A0AA46YR60_9GAMM</name>
<reference evidence="1" key="1">
    <citation type="submission" date="2022-05" db="EMBL/GenBank/DDBJ databases">
        <title>Complete sequence of a novel PHA-producing Halomonas strain.</title>
        <authorList>
            <person name="Zheng Z."/>
        </authorList>
    </citation>
    <scope>NUCLEOTIDE SEQUENCE</scope>
    <source>
        <strain evidence="1">ZZQ-149</strain>
    </source>
</reference>
<dbReference type="RefSeq" id="WP_030069843.1">
    <property type="nucleotide sequence ID" value="NZ_CP096973.1"/>
</dbReference>
<proteinExistence type="predicted"/>
<protein>
    <submittedName>
        <fullName evidence="1">TIGR02450 family Trp-rich protein</fullName>
    </submittedName>
</protein>
<dbReference type="NCBIfam" id="TIGR02450">
    <property type="entry name" value="TIGR02450 family Trp-rich protein"/>
    <property type="match status" value="1"/>
</dbReference>
<evidence type="ECO:0000313" key="2">
    <source>
        <dbReference type="Proteomes" id="UP001164935"/>
    </source>
</evidence>
<dbReference type="Proteomes" id="UP001164935">
    <property type="component" value="Chromosome"/>
</dbReference>
<dbReference type="InterPro" id="IPR012663">
    <property type="entry name" value="CHP02450_Tryp"/>
</dbReference>
<gene>
    <name evidence="1" type="ORF">M0220_03725</name>
</gene>
<sequence>MNSLNPSKLLNSKWTATQPRHKEKHFIVTKLLRNEEEQVVEVVIEAIHSNREIILAWQDLKDASTWKMGWK</sequence>
<dbReference type="EMBL" id="CP096973">
    <property type="protein sequence ID" value="UYO75278.1"/>
    <property type="molecule type" value="Genomic_DNA"/>
</dbReference>
<dbReference type="Pfam" id="PF09493">
    <property type="entry name" value="DUF2389"/>
    <property type="match status" value="1"/>
</dbReference>
<evidence type="ECO:0000313" key="1">
    <source>
        <dbReference type="EMBL" id="UYO75278.1"/>
    </source>
</evidence>
<dbReference type="KEGG" id="hqn:M0220_03725"/>
<accession>A0AA46YR60</accession>
<organism evidence="1 2">
    <name type="scientific">Halomonas qinghailakensis</name>
    <dbReference type="NCBI Taxonomy" id="2937790"/>
    <lineage>
        <taxon>Bacteria</taxon>
        <taxon>Pseudomonadati</taxon>
        <taxon>Pseudomonadota</taxon>
        <taxon>Gammaproteobacteria</taxon>
        <taxon>Oceanospirillales</taxon>
        <taxon>Halomonadaceae</taxon>
        <taxon>Halomonas</taxon>
    </lineage>
</organism>
<dbReference type="AlphaFoldDB" id="A0AA46YR60"/>